<accession>A0A6J5T2D2</accession>
<protein>
    <submittedName>
        <fullName evidence="1">Uncharacterized protein</fullName>
    </submittedName>
</protein>
<proteinExistence type="predicted"/>
<gene>
    <name evidence="1" type="ORF">UFOVP1636_156</name>
</gene>
<evidence type="ECO:0000313" key="1">
    <source>
        <dbReference type="EMBL" id="CAB4221141.1"/>
    </source>
</evidence>
<dbReference type="EMBL" id="LR797503">
    <property type="protein sequence ID" value="CAB4221141.1"/>
    <property type="molecule type" value="Genomic_DNA"/>
</dbReference>
<name>A0A6J5T2D2_9CAUD</name>
<organism evidence="1">
    <name type="scientific">uncultured Caudovirales phage</name>
    <dbReference type="NCBI Taxonomy" id="2100421"/>
    <lineage>
        <taxon>Viruses</taxon>
        <taxon>Duplodnaviria</taxon>
        <taxon>Heunggongvirae</taxon>
        <taxon>Uroviricota</taxon>
        <taxon>Caudoviricetes</taxon>
        <taxon>Peduoviridae</taxon>
        <taxon>Maltschvirus</taxon>
        <taxon>Maltschvirus maltsch</taxon>
    </lineage>
</organism>
<reference evidence="1" key="1">
    <citation type="submission" date="2020-05" db="EMBL/GenBank/DDBJ databases">
        <authorList>
            <person name="Chiriac C."/>
            <person name="Salcher M."/>
            <person name="Ghai R."/>
            <person name="Kavagutti S V."/>
        </authorList>
    </citation>
    <scope>NUCLEOTIDE SEQUENCE</scope>
</reference>
<sequence length="76" mass="8603">MMTNKVYTDDRLNKVANNFIDAQTVFGKMIVNNTIEMLTYSVDSMSKVFYPQTEEKTVKAKTAKKSANTDINTQGE</sequence>